<feature type="domain" description="NADH dehydrogenase subunit 2 C-terminal" evidence="19">
    <location>
        <begin position="280"/>
        <end position="333"/>
    </location>
</feature>
<keyword evidence="7 17" id="KW-0812">Transmembrane</keyword>
<geneLocation type="mitochondrion" evidence="20"/>
<evidence type="ECO:0000256" key="2">
    <source>
        <dbReference type="ARBA" id="ARBA00007012"/>
    </source>
</evidence>
<dbReference type="AlphaFoldDB" id="J9Q3S8"/>
<evidence type="ECO:0000259" key="19">
    <source>
        <dbReference type="Pfam" id="PF06444"/>
    </source>
</evidence>
<dbReference type="Pfam" id="PF06444">
    <property type="entry name" value="NADH_dehy_S2_C"/>
    <property type="match status" value="1"/>
</dbReference>
<gene>
    <name evidence="20" type="primary">ND2</name>
</gene>
<feature type="transmembrane region" description="Helical" evidence="17">
    <location>
        <begin position="227"/>
        <end position="244"/>
    </location>
</feature>
<evidence type="ECO:0000313" key="20">
    <source>
        <dbReference type="EMBL" id="AFJ19147.1"/>
    </source>
</evidence>
<reference evidence="20" key="1">
    <citation type="journal article" date="2012" name="Mol. Phylogenet. Evol.">
        <title>Phylogeny and cryptic diversification in Southeast Asian flying geckos.</title>
        <authorList>
            <person name="Brown R.M."/>
            <person name="Siler C.D."/>
            <person name="Lee Grismer L."/>
            <person name="Das I."/>
            <person name="McGuire J.A."/>
        </authorList>
    </citation>
    <scope>NUCLEOTIDE SEQUENCE</scope>
</reference>
<evidence type="ECO:0000256" key="4">
    <source>
        <dbReference type="ARBA" id="ARBA00021008"/>
    </source>
</evidence>
<dbReference type="EMBL" id="JQ437907">
    <property type="protein sequence ID" value="AFJ19147.1"/>
    <property type="molecule type" value="Genomic_DNA"/>
</dbReference>
<keyword evidence="5" id="KW-0813">Transport</keyword>
<evidence type="ECO:0000256" key="12">
    <source>
        <dbReference type="ARBA" id="ARBA00023027"/>
    </source>
</evidence>
<dbReference type="PANTHER" id="PTHR46552:SF1">
    <property type="entry name" value="NADH-UBIQUINONE OXIDOREDUCTASE CHAIN 2"/>
    <property type="match status" value="1"/>
</dbReference>
<evidence type="ECO:0000256" key="10">
    <source>
        <dbReference type="ARBA" id="ARBA00022982"/>
    </source>
</evidence>
<protein>
    <recommendedName>
        <fullName evidence="4 17">NADH-ubiquinone oxidoreductase chain 2</fullName>
        <ecNumber evidence="3 17">7.1.1.2</ecNumber>
    </recommendedName>
</protein>
<dbReference type="InterPro" id="IPR010933">
    <property type="entry name" value="NADH_DH_su2_C"/>
</dbReference>
<name>J9Q3S8_9SAUR</name>
<comment type="catalytic activity">
    <reaction evidence="16 17">
        <text>a ubiquinone + NADH + 5 H(+)(in) = a ubiquinol + NAD(+) + 4 H(+)(out)</text>
        <dbReference type="Rhea" id="RHEA:29091"/>
        <dbReference type="Rhea" id="RHEA-COMP:9565"/>
        <dbReference type="Rhea" id="RHEA-COMP:9566"/>
        <dbReference type="ChEBI" id="CHEBI:15378"/>
        <dbReference type="ChEBI" id="CHEBI:16389"/>
        <dbReference type="ChEBI" id="CHEBI:17976"/>
        <dbReference type="ChEBI" id="CHEBI:57540"/>
        <dbReference type="ChEBI" id="CHEBI:57945"/>
        <dbReference type="EC" id="7.1.1.2"/>
    </reaction>
</comment>
<dbReference type="InterPro" id="IPR001750">
    <property type="entry name" value="ND/Mrp_TM"/>
</dbReference>
<evidence type="ECO:0000256" key="8">
    <source>
        <dbReference type="ARBA" id="ARBA00022792"/>
    </source>
</evidence>
<keyword evidence="14 17" id="KW-0496">Mitochondrion</keyword>
<keyword evidence="15 17" id="KW-0472">Membrane</keyword>
<dbReference type="InterPro" id="IPR003917">
    <property type="entry name" value="NADH_UbQ_OxRdtase_chain2"/>
</dbReference>
<evidence type="ECO:0000259" key="18">
    <source>
        <dbReference type="Pfam" id="PF00361"/>
    </source>
</evidence>
<dbReference type="PRINTS" id="PR01436">
    <property type="entry name" value="NADHDHGNASE2"/>
</dbReference>
<keyword evidence="8 17" id="KW-0999">Mitochondrion inner membrane</keyword>
<feature type="transmembrane region" description="Helical" evidence="17">
    <location>
        <begin position="49"/>
        <end position="66"/>
    </location>
</feature>
<feature type="transmembrane region" description="Helical" evidence="17">
    <location>
        <begin position="180"/>
        <end position="207"/>
    </location>
</feature>
<comment type="subcellular location">
    <subcellularLocation>
        <location evidence="1 17">Mitochondrion inner membrane</location>
        <topology evidence="1 17">Multi-pass membrane protein</topology>
    </subcellularLocation>
</comment>
<comment type="similarity">
    <text evidence="2 17">Belongs to the complex I subunit 2 family.</text>
</comment>
<keyword evidence="13 17" id="KW-0830">Ubiquinone</keyword>
<proteinExistence type="inferred from homology"/>
<evidence type="ECO:0000256" key="9">
    <source>
        <dbReference type="ARBA" id="ARBA00022967"/>
    </source>
</evidence>
<evidence type="ECO:0000256" key="5">
    <source>
        <dbReference type="ARBA" id="ARBA00022448"/>
    </source>
</evidence>
<feature type="transmembrane region" description="Helical" evidence="17">
    <location>
        <begin position="142"/>
        <end position="160"/>
    </location>
</feature>
<feature type="transmembrane region" description="Helical" evidence="17">
    <location>
        <begin position="16"/>
        <end position="37"/>
    </location>
</feature>
<feature type="transmembrane region" description="Helical" evidence="17">
    <location>
        <begin position="265"/>
        <end position="284"/>
    </location>
</feature>
<evidence type="ECO:0000256" key="7">
    <source>
        <dbReference type="ARBA" id="ARBA00022692"/>
    </source>
</evidence>
<evidence type="ECO:0000256" key="3">
    <source>
        <dbReference type="ARBA" id="ARBA00012944"/>
    </source>
</evidence>
<feature type="domain" description="NADH:quinone oxidoreductase/Mrp antiporter transmembrane" evidence="18">
    <location>
        <begin position="13"/>
        <end position="272"/>
    </location>
</feature>
<dbReference type="PANTHER" id="PTHR46552">
    <property type="entry name" value="NADH-UBIQUINONE OXIDOREDUCTASE CHAIN 2"/>
    <property type="match status" value="1"/>
</dbReference>
<sequence>MGLSTSTILTMSSHHWLLAWLGLELNTLSVLPIIIKLHHPRATEATTKYFLIQAAAAALILFASTLNAWQTGHWSITNTTSPTTTTMITIAIMLKLGLTPMHAWYPEVLQGTTMSTALILSTWQKIAPLTLLYLTGHHLPNNLLILLGTASIIVGGWGGLNQTQTRKIMAFSSIAHMGWLIISLTISLNITTMTLLIYMMTTTTMFISFNTLTSKTLMDLGTAWPQSPLLITTLLLALVSMGGLPPLTGFAPKWFILTHLCHQKLVLLSITIALASLPSLFFYVRMGYLTTLTTPPGTTNSQHKWRHKTHFPEILTPIMMMATLLLPLTPMLIT</sequence>
<dbReference type="GO" id="GO:0008137">
    <property type="term" value="F:NADH dehydrogenase (ubiquinone) activity"/>
    <property type="evidence" value="ECO:0007669"/>
    <property type="project" value="UniProtKB-EC"/>
</dbReference>
<accession>J9Q3S8</accession>
<evidence type="ECO:0000256" key="11">
    <source>
        <dbReference type="ARBA" id="ARBA00022989"/>
    </source>
</evidence>
<keyword evidence="6 17" id="KW-0679">Respiratory chain</keyword>
<dbReference type="GO" id="GO:0006120">
    <property type="term" value="P:mitochondrial electron transport, NADH to ubiquinone"/>
    <property type="evidence" value="ECO:0007669"/>
    <property type="project" value="InterPro"/>
</dbReference>
<comment type="function">
    <text evidence="17">Core subunit of the mitochondrial membrane respiratory chain NADH dehydrogenase (Complex I) which catalyzes electron transfer from NADH through the respiratory chain, using ubiquinone as an electron acceptor. Essential for the catalytic activity and assembly of complex I.</text>
</comment>
<dbReference type="EC" id="7.1.1.2" evidence="3 17"/>
<evidence type="ECO:0000256" key="16">
    <source>
        <dbReference type="ARBA" id="ARBA00049551"/>
    </source>
</evidence>
<evidence type="ECO:0000256" key="15">
    <source>
        <dbReference type="ARBA" id="ARBA00023136"/>
    </source>
</evidence>
<dbReference type="InterPro" id="IPR050175">
    <property type="entry name" value="Complex_I_Subunit_2"/>
</dbReference>
<feature type="transmembrane region" description="Helical" evidence="17">
    <location>
        <begin position="314"/>
        <end position="333"/>
    </location>
</feature>
<evidence type="ECO:0000256" key="13">
    <source>
        <dbReference type="ARBA" id="ARBA00023075"/>
    </source>
</evidence>
<organism evidence="20">
    <name type="scientific">Gekko horsfieldii</name>
    <name type="common">Horsfield's flying gecko</name>
    <dbReference type="NCBI Taxonomy" id="3148129"/>
    <lineage>
        <taxon>Eukaryota</taxon>
        <taxon>Metazoa</taxon>
        <taxon>Chordata</taxon>
        <taxon>Craniata</taxon>
        <taxon>Vertebrata</taxon>
        <taxon>Euteleostomi</taxon>
        <taxon>Lepidosauria</taxon>
        <taxon>Squamata</taxon>
        <taxon>Bifurcata</taxon>
        <taxon>Gekkota</taxon>
        <taxon>Gekkonidae</taxon>
        <taxon>Gekkoninae</taxon>
        <taxon>Gekko</taxon>
    </lineage>
</organism>
<evidence type="ECO:0000256" key="14">
    <source>
        <dbReference type="ARBA" id="ARBA00023128"/>
    </source>
</evidence>
<evidence type="ECO:0000256" key="1">
    <source>
        <dbReference type="ARBA" id="ARBA00004448"/>
    </source>
</evidence>
<evidence type="ECO:0000256" key="6">
    <source>
        <dbReference type="ARBA" id="ARBA00022660"/>
    </source>
</evidence>
<evidence type="ECO:0000256" key="17">
    <source>
        <dbReference type="RuleBase" id="RU003403"/>
    </source>
</evidence>
<keyword evidence="12 17" id="KW-0520">NAD</keyword>
<keyword evidence="9 17" id="KW-1278">Translocase</keyword>
<keyword evidence="10 17" id="KW-0249">Electron transport</keyword>
<keyword evidence="11 17" id="KW-1133">Transmembrane helix</keyword>
<dbReference type="GO" id="GO:0005743">
    <property type="term" value="C:mitochondrial inner membrane"/>
    <property type="evidence" value="ECO:0007669"/>
    <property type="project" value="UniProtKB-SubCell"/>
</dbReference>
<dbReference type="Pfam" id="PF00361">
    <property type="entry name" value="Proton_antipo_M"/>
    <property type="match status" value="1"/>
</dbReference>